<dbReference type="HOGENOM" id="CLU_089580_1_2_9"/>
<evidence type="ECO:0000256" key="5">
    <source>
        <dbReference type="ARBA" id="ARBA00023004"/>
    </source>
</evidence>
<dbReference type="Gene3D" id="1.10.3210.10">
    <property type="entry name" value="Hypothetical protein af1432"/>
    <property type="match status" value="1"/>
</dbReference>
<keyword evidence="3" id="KW-0547">Nucleotide-binding</keyword>
<dbReference type="NCBIfam" id="TIGR00277">
    <property type="entry name" value="HDIG"/>
    <property type="match status" value="1"/>
</dbReference>
<keyword evidence="5" id="KW-0408">Iron</keyword>
<dbReference type="GO" id="GO:0000166">
    <property type="term" value="F:nucleotide binding"/>
    <property type="evidence" value="ECO:0007669"/>
    <property type="project" value="UniProtKB-KW"/>
</dbReference>
<dbReference type="PANTHER" id="PTHR35795">
    <property type="entry name" value="SLR1885 PROTEIN"/>
    <property type="match status" value="1"/>
</dbReference>
<evidence type="ECO:0000313" key="9">
    <source>
        <dbReference type="Proteomes" id="UP000004754"/>
    </source>
</evidence>
<protein>
    <recommendedName>
        <fullName evidence="1">bis(5'-nucleosyl)-tetraphosphatase (symmetrical)</fullName>
        <ecNumber evidence="1">3.6.1.41</ecNumber>
    </recommendedName>
</protein>
<dbReference type="AlphaFoldDB" id="E6MF14"/>
<dbReference type="PANTHER" id="PTHR35795:SF1">
    <property type="entry name" value="BIS(5'-NUCLEOSYL)-TETRAPHOSPHATASE, SYMMETRICAL"/>
    <property type="match status" value="1"/>
</dbReference>
<reference evidence="8 9" key="1">
    <citation type="submission" date="2010-12" db="EMBL/GenBank/DDBJ databases">
        <authorList>
            <person name="Muzny D."/>
            <person name="Qin X."/>
            <person name="Deng J."/>
            <person name="Jiang H."/>
            <person name="Liu Y."/>
            <person name="Qu J."/>
            <person name="Song X.-Z."/>
            <person name="Zhang L."/>
            <person name="Thornton R."/>
            <person name="Coyle M."/>
            <person name="Francisco L."/>
            <person name="Jackson L."/>
            <person name="Javaid M."/>
            <person name="Korchina V."/>
            <person name="Kovar C."/>
            <person name="Mata R."/>
            <person name="Mathew T."/>
            <person name="Ngo R."/>
            <person name="Nguyen L."/>
            <person name="Nguyen N."/>
            <person name="Okwuonu G."/>
            <person name="Ongeri F."/>
            <person name="Pham C."/>
            <person name="Simmons D."/>
            <person name="Wilczek-Boney K."/>
            <person name="Hale W."/>
            <person name="Jakkamsetti A."/>
            <person name="Pham P."/>
            <person name="Ruth R."/>
            <person name="San Lucas F."/>
            <person name="Warren J."/>
            <person name="Zhang J."/>
            <person name="Zhao Z."/>
            <person name="Zhou C."/>
            <person name="Zhu D."/>
            <person name="Lee S."/>
            <person name="Bess C."/>
            <person name="Blankenburg K."/>
            <person name="Forbes L."/>
            <person name="Fu Q."/>
            <person name="Gubbala S."/>
            <person name="Hirani K."/>
            <person name="Jayaseelan J.C."/>
            <person name="Lara F."/>
            <person name="Munidasa M."/>
            <person name="Palculict T."/>
            <person name="Patil S."/>
            <person name="Pu L.-L."/>
            <person name="Saada N."/>
            <person name="Tang L."/>
            <person name="Weissenberger G."/>
            <person name="Zhu Y."/>
            <person name="Hemphill L."/>
            <person name="Shang Y."/>
            <person name="Youmans B."/>
            <person name="Ayvaz T."/>
            <person name="Ross M."/>
            <person name="Santibanez J."/>
            <person name="Aqrawi P."/>
            <person name="Gross S."/>
            <person name="Joshi V."/>
            <person name="Fowler G."/>
            <person name="Nazareth L."/>
            <person name="Reid J."/>
            <person name="Worley K."/>
            <person name="Petrosino J."/>
            <person name="Highlander S."/>
            <person name="Gibbs R."/>
        </authorList>
    </citation>
    <scope>NUCLEOTIDE SEQUENCE [LARGE SCALE GENOMIC DNA]</scope>
    <source>
        <strain evidence="8 9">ATCC 23263</strain>
    </source>
</reference>
<dbReference type="EMBL" id="AEQN01000010">
    <property type="protein sequence ID" value="EFV02364.1"/>
    <property type="molecule type" value="Genomic_DNA"/>
</dbReference>
<proteinExistence type="predicted"/>
<evidence type="ECO:0000259" key="7">
    <source>
        <dbReference type="PROSITE" id="PS51831"/>
    </source>
</evidence>
<sequence>MTNEEFLNLQNRLKQTLKPRRFIHTLGVIKSAEQMARHFNIDNEKARVAALLHDCAKNYANEKMLDIARAAKLPLDEITLAEPQLLHGPVGAVVARQIYGIKDEAILSAIAYHTTGRENMQPLEKIIYLADFIEPGRHYPGVESLREACKENDLDEACLMAFSNTINYINAIGGLIHPRTINARNALILKKKYQPLKGEKYRESGK</sequence>
<dbReference type="InterPro" id="IPR006674">
    <property type="entry name" value="HD_domain"/>
</dbReference>
<dbReference type="SUPFAM" id="SSF109604">
    <property type="entry name" value="HD-domain/PDEase-like"/>
    <property type="match status" value="1"/>
</dbReference>
<keyword evidence="2" id="KW-0479">Metal-binding</keyword>
<dbReference type="InterPro" id="IPR051094">
    <property type="entry name" value="Diverse_Catalytic_Enzymes"/>
</dbReference>
<dbReference type="CDD" id="cd00077">
    <property type="entry name" value="HDc"/>
    <property type="match status" value="1"/>
</dbReference>
<dbReference type="GO" id="GO:0008803">
    <property type="term" value="F:bis(5'-nucleosyl)-tetraphosphatase (symmetrical) activity"/>
    <property type="evidence" value="ECO:0007669"/>
    <property type="project" value="UniProtKB-EC"/>
</dbReference>
<dbReference type="InterPro" id="IPR005249">
    <property type="entry name" value="YqeK"/>
</dbReference>
<evidence type="ECO:0000256" key="6">
    <source>
        <dbReference type="ARBA" id="ARBA00049417"/>
    </source>
</evidence>
<evidence type="ECO:0000313" key="8">
    <source>
        <dbReference type="EMBL" id="EFV02364.1"/>
    </source>
</evidence>
<dbReference type="InterPro" id="IPR006675">
    <property type="entry name" value="HDIG_dom"/>
</dbReference>
<gene>
    <name evidence="8" type="ORF">HMP0721_0597</name>
</gene>
<dbReference type="OrthoDB" id="5295945at2"/>
<evidence type="ECO:0000256" key="4">
    <source>
        <dbReference type="ARBA" id="ARBA00022801"/>
    </source>
</evidence>
<accession>E6MF14</accession>
<keyword evidence="4 8" id="KW-0378">Hydrolase</keyword>
<dbReference type="RefSeq" id="WP_006598018.1">
    <property type="nucleotide sequence ID" value="NZ_GL622359.1"/>
</dbReference>
<name>E6MF14_9FIRM</name>
<evidence type="ECO:0000256" key="2">
    <source>
        <dbReference type="ARBA" id="ARBA00022723"/>
    </source>
</evidence>
<dbReference type="InterPro" id="IPR003607">
    <property type="entry name" value="HD/PDEase_dom"/>
</dbReference>
<comment type="catalytic activity">
    <reaction evidence="6">
        <text>P(1),P(4)-bis(5'-adenosyl) tetraphosphate + H2O = 2 ADP + 2 H(+)</text>
        <dbReference type="Rhea" id="RHEA:24252"/>
        <dbReference type="ChEBI" id="CHEBI:15377"/>
        <dbReference type="ChEBI" id="CHEBI:15378"/>
        <dbReference type="ChEBI" id="CHEBI:58141"/>
        <dbReference type="ChEBI" id="CHEBI:456216"/>
        <dbReference type="EC" id="3.6.1.41"/>
    </reaction>
</comment>
<dbReference type="SMART" id="SM00471">
    <property type="entry name" value="HDc"/>
    <property type="match status" value="1"/>
</dbReference>
<dbReference type="eggNOG" id="COG1713">
    <property type="taxonomic scope" value="Bacteria"/>
</dbReference>
<feature type="domain" description="HD" evidence="7">
    <location>
        <begin position="21"/>
        <end position="136"/>
    </location>
</feature>
<evidence type="ECO:0000256" key="3">
    <source>
        <dbReference type="ARBA" id="ARBA00022741"/>
    </source>
</evidence>
<comment type="caution">
    <text evidence="8">The sequence shown here is derived from an EMBL/GenBank/DDBJ whole genome shotgun (WGS) entry which is preliminary data.</text>
</comment>
<keyword evidence="9" id="KW-1185">Reference proteome</keyword>
<organism evidence="8 9">
    <name type="scientific">Pseudoramibacter alactolyticus ATCC 23263</name>
    <dbReference type="NCBI Taxonomy" id="887929"/>
    <lineage>
        <taxon>Bacteria</taxon>
        <taxon>Bacillati</taxon>
        <taxon>Bacillota</taxon>
        <taxon>Clostridia</taxon>
        <taxon>Eubacteriales</taxon>
        <taxon>Eubacteriaceae</taxon>
        <taxon>Pseudoramibacter</taxon>
    </lineage>
</organism>
<dbReference type="PROSITE" id="PS51831">
    <property type="entry name" value="HD"/>
    <property type="match status" value="1"/>
</dbReference>
<evidence type="ECO:0000256" key="1">
    <source>
        <dbReference type="ARBA" id="ARBA00012506"/>
    </source>
</evidence>
<dbReference type="STRING" id="887929.HMP0721_0597"/>
<dbReference type="Pfam" id="PF01966">
    <property type="entry name" value="HD"/>
    <property type="match status" value="1"/>
</dbReference>
<dbReference type="GO" id="GO:0046872">
    <property type="term" value="F:metal ion binding"/>
    <property type="evidence" value="ECO:0007669"/>
    <property type="project" value="UniProtKB-KW"/>
</dbReference>
<dbReference type="NCBIfam" id="TIGR00488">
    <property type="entry name" value="bis(5'-nucleosyl)-tetraphosphatase (symmetrical) YqeK"/>
    <property type="match status" value="1"/>
</dbReference>
<dbReference type="Proteomes" id="UP000004754">
    <property type="component" value="Unassembled WGS sequence"/>
</dbReference>
<dbReference type="EC" id="3.6.1.41" evidence="1"/>